<evidence type="ECO:0000313" key="1">
    <source>
        <dbReference type="EMBL" id="SHJ92776.1"/>
    </source>
</evidence>
<proteinExistence type="predicted"/>
<organism evidence="1 2">
    <name type="scientific">Shimia gijangensis</name>
    <dbReference type="NCBI Taxonomy" id="1470563"/>
    <lineage>
        <taxon>Bacteria</taxon>
        <taxon>Pseudomonadati</taxon>
        <taxon>Pseudomonadota</taxon>
        <taxon>Alphaproteobacteria</taxon>
        <taxon>Rhodobacterales</taxon>
        <taxon>Roseobacteraceae</taxon>
    </lineage>
</organism>
<protein>
    <submittedName>
        <fullName evidence="1">Uncharacterized protein</fullName>
    </submittedName>
</protein>
<keyword evidence="2" id="KW-1185">Reference proteome</keyword>
<sequence>MTKPVLKILSGPSPTKNAAGEAVLAGTSTLLSALGTAADLVPFDDEGLHQVLSFRVATARQAQQRSTWFGGRLYNLIIGEDADYVPLSGSHLKQTLLVCGIEPPDIVVNGGRYLLLVDYARQAIDVLDSRISK</sequence>
<dbReference type="EMBL" id="FQZQ01000015">
    <property type="protein sequence ID" value="SHJ92776.1"/>
    <property type="molecule type" value="Genomic_DNA"/>
</dbReference>
<gene>
    <name evidence="1" type="ORF">SAMN05444000_115103</name>
</gene>
<dbReference type="STRING" id="1470563.SAMN05444000_115103"/>
<evidence type="ECO:0000313" key="2">
    <source>
        <dbReference type="Proteomes" id="UP000183982"/>
    </source>
</evidence>
<dbReference type="Proteomes" id="UP000183982">
    <property type="component" value="Unassembled WGS sequence"/>
</dbReference>
<dbReference type="AlphaFoldDB" id="A0A1M6NB65"/>
<name>A0A1M6NB65_9RHOB</name>
<accession>A0A1M6NB65</accession>
<reference evidence="2" key="1">
    <citation type="submission" date="2016-11" db="EMBL/GenBank/DDBJ databases">
        <authorList>
            <person name="Varghese N."/>
            <person name="Submissions S."/>
        </authorList>
    </citation>
    <scope>NUCLEOTIDE SEQUENCE [LARGE SCALE GENOMIC DNA]</scope>
    <source>
        <strain evidence="2">DSM 100564</strain>
    </source>
</reference>
<dbReference type="RefSeq" id="WP_073253847.1">
    <property type="nucleotide sequence ID" value="NZ_FQZQ01000015.1"/>
</dbReference>
<dbReference type="OrthoDB" id="7860821at2"/>